<dbReference type="Pfam" id="PF14331">
    <property type="entry name" value="IcmF-related_N"/>
    <property type="match status" value="1"/>
</dbReference>
<dbReference type="Proteomes" id="UP000243518">
    <property type="component" value="Unassembled WGS sequence"/>
</dbReference>
<keyword evidence="7" id="KW-1185">Reference proteome</keyword>
<dbReference type="NCBIfam" id="TIGR03348">
    <property type="entry name" value="VI_IcmF"/>
    <property type="match status" value="1"/>
</dbReference>
<evidence type="ECO:0000313" key="6">
    <source>
        <dbReference type="EMBL" id="SEF87674.1"/>
    </source>
</evidence>
<gene>
    <name evidence="6" type="ORF">SAMN05216586_102173</name>
</gene>
<feature type="domain" description="Type VI secretion system component TssM1 helical" evidence="5">
    <location>
        <begin position="871"/>
        <end position="972"/>
    </location>
</feature>
<evidence type="ECO:0000313" key="7">
    <source>
        <dbReference type="Proteomes" id="UP000243518"/>
    </source>
</evidence>
<dbReference type="RefSeq" id="WP_088274094.1">
    <property type="nucleotide sequence ID" value="NZ_FNVE01000002.1"/>
</dbReference>
<keyword evidence="1" id="KW-0472">Membrane</keyword>
<keyword evidence="1" id="KW-0812">Transmembrane</keyword>
<feature type="domain" description="IcmF-related" evidence="3">
    <location>
        <begin position="476"/>
        <end position="759"/>
    </location>
</feature>
<dbReference type="InterPro" id="IPR053156">
    <property type="entry name" value="T6SS_TssM-like"/>
</dbReference>
<dbReference type="Pfam" id="PF06744">
    <property type="entry name" value="IcmF_C"/>
    <property type="match status" value="1"/>
</dbReference>
<organism evidence="6 7">
    <name type="scientific">Halopseudomonas aestusnigri</name>
    <dbReference type="NCBI Taxonomy" id="857252"/>
    <lineage>
        <taxon>Bacteria</taxon>
        <taxon>Pseudomonadati</taxon>
        <taxon>Pseudomonadota</taxon>
        <taxon>Gammaproteobacteria</taxon>
        <taxon>Pseudomonadales</taxon>
        <taxon>Pseudomonadaceae</taxon>
        <taxon>Halopseudomonas</taxon>
    </lineage>
</organism>
<dbReference type="InterPro" id="IPR009612">
    <property type="entry name" value="IcmF-rel"/>
</dbReference>
<dbReference type="Pfam" id="PF21070">
    <property type="entry name" value="IcmF_helical"/>
    <property type="match status" value="1"/>
</dbReference>
<dbReference type="AlphaFoldDB" id="A0AAQ1G656"/>
<dbReference type="PANTHER" id="PTHR36153:SF1">
    <property type="entry name" value="TYPE VI SECRETION SYSTEM COMPONENT TSSM1"/>
    <property type="match status" value="1"/>
</dbReference>
<comment type="caution">
    <text evidence="6">The sequence shown here is derived from an EMBL/GenBank/DDBJ whole genome shotgun (WGS) entry which is preliminary data.</text>
</comment>
<dbReference type="InterPro" id="IPR048677">
    <property type="entry name" value="TssM1_hel"/>
</dbReference>
<protein>
    <submittedName>
        <fullName evidence="6">Type VI secretion system protein ImpL</fullName>
    </submittedName>
</protein>
<reference evidence="6 7" key="1">
    <citation type="submission" date="2016-10" db="EMBL/GenBank/DDBJ databases">
        <authorList>
            <person name="Varghese N."/>
            <person name="Submissions S."/>
        </authorList>
    </citation>
    <scope>NUCLEOTIDE SEQUENCE [LARGE SCALE GENOMIC DNA]</scope>
    <source>
        <strain evidence="6 7">CECT 8317</strain>
    </source>
</reference>
<sequence length="1107" mass="123934">MKALYQRVASYLRKPAGWSLLILLILAALIWVLGPNIAFNGKTILAGPGSRLLAGTILLSPWLVWQLLDQLKQRRANGDQAASNAATLQARVALEQRYGLSRHLLAEHGVSQRQQRRQPWYLLLGPENSGKKRLFASAELSGYCTTVTAPHGPQGISPAEWHSLSHCSWLQAGGSCLPSADQEPRSPAWTALLGLLRQRRAPALNAIALMLPMDLLTTQNTLELDQLARRYRLALSTLRKALGLDLPVYLLLSKADLLPGIIELCQQLTPEQRLQPLGATLPGAADPAQASTGALGPLLAQLNRQILCRTQQESDSLRRGRLYDLPYQLAKLEGSLRQFLNQAFDSNSYQHGSRVHGIYLTIAASEHDVLIPGSLPRPSVQGAFSRRLLENPLAGRPDGVTVADEQRTRQRTRQRVTVGLAAACVTLSATGWAWRYGHEAEQLQQLAELGRHVVQDAAAVQAHSRIEPLLQQLDTRYAATLIPQPASMPAGLQRLSLEQSEATLPVVEKAYSDALRTFLLPLVMRQLEYRLSTDLEDRQQLIGHLRAYLMLGLPERLDSAYLEEWMHTEWTRRYPRQPAVRESLEAHLSRLLASAPTPQTLDESLVASAREIMRQEPLARLCYRLLRERSRSLPDYRLDARLGRHHRLLTSEPVDIPGFYINTGYESLIKTRGPALIHDLLADDWVLGLAEPVNRQTEQALMVDVESIYFQDYTSHWNRALASLRLQPHSGASADQLAALSSGHSLLLTLLQEIRLHTRLTTANDPTPSAGKLAMQQHFSHLHRLLDDDAMPAPELAGALQSIGQLQHQLAQLSDSSARGLLTYKMASARMQRQSDAISATRDSAAQLPPPLQLWVKQLADQSWRTVLSAAAEYLNGQYRSQVYRPYRDAIADYYPFNPASQREVELGDFQRFFQQEGTIQGFTEQYLEPFLISTDAGYRLRLLDGRALPMSARLLTQLNRARTIHDSFFASNPLEPGIGFRLEPYSLDASLSRASFYYGNHQLEYRHGPIIPKAFTWPASLDDSRISLTLEDLGGRRMTLHGQQGTWSLFRLLEQLTLEHEDQRDALQLRANIGGMRARYLLHSQRAPNPFEPGLLADFNLPARLQ</sequence>
<keyword evidence="1" id="KW-1133">Transmembrane helix</keyword>
<evidence type="ECO:0000259" key="5">
    <source>
        <dbReference type="Pfam" id="PF21070"/>
    </source>
</evidence>
<evidence type="ECO:0000259" key="2">
    <source>
        <dbReference type="Pfam" id="PF06744"/>
    </source>
</evidence>
<dbReference type="InterPro" id="IPR010623">
    <property type="entry name" value="IcmF_C"/>
</dbReference>
<feature type="transmembrane region" description="Helical" evidence="1">
    <location>
        <begin position="20"/>
        <end position="39"/>
    </location>
</feature>
<dbReference type="InterPro" id="IPR025743">
    <property type="entry name" value="TssM1_N"/>
</dbReference>
<evidence type="ECO:0000259" key="3">
    <source>
        <dbReference type="Pfam" id="PF06761"/>
    </source>
</evidence>
<evidence type="ECO:0000259" key="4">
    <source>
        <dbReference type="Pfam" id="PF14331"/>
    </source>
</evidence>
<accession>A0AAQ1G656</accession>
<feature type="domain" description="Type VI secretion system IcmF C-terminal" evidence="2">
    <location>
        <begin position="981"/>
        <end position="1086"/>
    </location>
</feature>
<proteinExistence type="predicted"/>
<dbReference type="PANTHER" id="PTHR36153">
    <property type="entry name" value="INNER MEMBRANE PROTEIN-RELATED"/>
    <property type="match status" value="1"/>
</dbReference>
<name>A0AAQ1G656_9GAMM</name>
<evidence type="ECO:0000256" key="1">
    <source>
        <dbReference type="SAM" id="Phobius"/>
    </source>
</evidence>
<dbReference type="Pfam" id="PF06761">
    <property type="entry name" value="IcmF-related"/>
    <property type="match status" value="1"/>
</dbReference>
<dbReference type="EMBL" id="FNVE01000002">
    <property type="protein sequence ID" value="SEF87674.1"/>
    <property type="molecule type" value="Genomic_DNA"/>
</dbReference>
<dbReference type="InterPro" id="IPR017731">
    <property type="entry name" value="TssM1-like"/>
</dbReference>
<feature type="domain" description="Type VI secretion system component TssM1 N-terminal" evidence="4">
    <location>
        <begin position="187"/>
        <end position="396"/>
    </location>
</feature>